<dbReference type="SUPFAM" id="SSF55486">
    <property type="entry name" value="Metalloproteases ('zincins'), catalytic domain"/>
    <property type="match status" value="1"/>
</dbReference>
<dbReference type="GO" id="GO:0006508">
    <property type="term" value="P:proteolysis"/>
    <property type="evidence" value="ECO:0007669"/>
    <property type="project" value="UniProtKB-KW"/>
</dbReference>
<dbReference type="CDD" id="cd06456">
    <property type="entry name" value="M3A_DCP"/>
    <property type="match status" value="1"/>
</dbReference>
<organism evidence="9 10">
    <name type="scientific">Cellulophaga algicola (strain DSM 14237 / IC166 / ACAM 630)</name>
    <dbReference type="NCBI Taxonomy" id="688270"/>
    <lineage>
        <taxon>Bacteria</taxon>
        <taxon>Pseudomonadati</taxon>
        <taxon>Bacteroidota</taxon>
        <taxon>Flavobacteriia</taxon>
        <taxon>Flavobacteriales</taxon>
        <taxon>Flavobacteriaceae</taxon>
        <taxon>Cellulophaga</taxon>
    </lineage>
</organism>
<comment type="cofactor">
    <cofactor evidence="7">
        <name>Zn(2+)</name>
        <dbReference type="ChEBI" id="CHEBI:29105"/>
    </cofactor>
    <text evidence="7">Binds 1 zinc ion.</text>
</comment>
<keyword evidence="10" id="KW-1185">Reference proteome</keyword>
<dbReference type="InterPro" id="IPR024079">
    <property type="entry name" value="MetalloPept_cat_dom_sf"/>
</dbReference>
<dbReference type="eggNOG" id="COG0339">
    <property type="taxonomic scope" value="Bacteria"/>
</dbReference>
<dbReference type="Proteomes" id="UP000008634">
    <property type="component" value="Chromosome"/>
</dbReference>
<dbReference type="InterPro" id="IPR034005">
    <property type="entry name" value="M3A_DCP"/>
</dbReference>
<reference evidence="9 10" key="1">
    <citation type="journal article" date="2010" name="Stand. Genomic Sci.">
        <title>Complete genome sequence of Cellulophaga algicola type strain (IC166).</title>
        <authorList>
            <person name="Abt B."/>
            <person name="Lu M."/>
            <person name="Misra M."/>
            <person name="Han C."/>
            <person name="Nolan M."/>
            <person name="Lucas S."/>
            <person name="Hammon N."/>
            <person name="Deshpande S."/>
            <person name="Cheng J.F."/>
            <person name="Tapia R."/>
            <person name="Goodwin L."/>
            <person name="Pitluck S."/>
            <person name="Liolios K."/>
            <person name="Pagani I."/>
            <person name="Ivanova N."/>
            <person name="Mavromatis K."/>
            <person name="Ovchinikova G."/>
            <person name="Pati A."/>
            <person name="Chen A."/>
            <person name="Palaniappan K."/>
            <person name="Land M."/>
            <person name="Hauser L."/>
            <person name="Chang Y.J."/>
            <person name="Jeffries C.D."/>
            <person name="Detter J.C."/>
            <person name="Brambilla E."/>
            <person name="Rohde M."/>
            <person name="Tindall B.J."/>
            <person name="Goker M."/>
            <person name="Woyke T."/>
            <person name="Bristow J."/>
            <person name="Eisen J.A."/>
            <person name="Markowitz V."/>
            <person name="Hugenholtz P."/>
            <person name="Kyrpides N.C."/>
            <person name="Klenk H.P."/>
            <person name="Lapidus A."/>
        </authorList>
    </citation>
    <scope>NUCLEOTIDE SEQUENCE [LARGE SCALE GENOMIC DNA]</scope>
    <source>
        <strain evidence="10">DSM 14237 / IC166 / ACAM 630</strain>
    </source>
</reference>
<keyword evidence="5 7" id="KW-0862">Zinc</keyword>
<dbReference type="AlphaFoldDB" id="E6XD99"/>
<name>E6XD99_CELAD</name>
<evidence type="ECO:0000259" key="8">
    <source>
        <dbReference type="Pfam" id="PF01432"/>
    </source>
</evidence>
<proteinExistence type="inferred from homology"/>
<dbReference type="GO" id="GO:0046872">
    <property type="term" value="F:metal ion binding"/>
    <property type="evidence" value="ECO:0007669"/>
    <property type="project" value="UniProtKB-UniRule"/>
</dbReference>
<evidence type="ECO:0000256" key="3">
    <source>
        <dbReference type="ARBA" id="ARBA00022723"/>
    </source>
</evidence>
<dbReference type="PANTHER" id="PTHR43660:SF1">
    <property type="entry name" value="DIPEPTIDYL CARBOXYPEPTIDASE"/>
    <property type="match status" value="1"/>
</dbReference>
<dbReference type="PANTHER" id="PTHR43660">
    <property type="entry name" value="DIPEPTIDYL CARBOXYPEPTIDASE"/>
    <property type="match status" value="1"/>
</dbReference>
<gene>
    <name evidence="9" type="ordered locus">Celal_0673</name>
</gene>
<dbReference type="Gene3D" id="3.40.390.10">
    <property type="entry name" value="Collagenase (Catalytic Domain)"/>
    <property type="match status" value="1"/>
</dbReference>
<dbReference type="InterPro" id="IPR045090">
    <property type="entry name" value="Pept_M3A_M3B"/>
</dbReference>
<dbReference type="GO" id="GO:0004222">
    <property type="term" value="F:metalloendopeptidase activity"/>
    <property type="evidence" value="ECO:0007669"/>
    <property type="project" value="UniProtKB-EC"/>
</dbReference>
<keyword evidence="3 7" id="KW-0479">Metal-binding</keyword>
<evidence type="ECO:0000313" key="9">
    <source>
        <dbReference type="EMBL" id="ADV48012.1"/>
    </source>
</evidence>
<dbReference type="Gene3D" id="1.10.1370.10">
    <property type="entry name" value="Neurolysin, domain 3"/>
    <property type="match status" value="1"/>
</dbReference>
<keyword evidence="2 7" id="KW-0645">Protease</keyword>
<sequence>MTLTKNNTMNPLLSPFDTAPFSKLKNEHFMPAFTQAIAGARAEIDAITHNTEAASFENTIATLDYSGKQLDRVSSVFFNLNSAETNEEIQKIAQEISPILSEFGNDITLNEDLFKRVKAVYDQKDRLALTTEEQTLLDKKYKGFSRNGANLSEDKKKRLREIDAASSKLKLNFGENILAETNKFQMHLTDEAALDGLPEGEKEAAAQMAKAKELEGWLITLDYPSYIPFMKYAKNRALRKKLATAFGSKAFHNDELDNQENVLKIAKLRHERANLLGYKTHAHFVLEERMAQTPEKVQEFLNELLEKAKPAAEREFKELEDFAKELDGIDRLEKWDGAYYSEKLKQKLFNLDDEKLKPYFKLENVIAGVFQVAEKLYGLQFEEVFDIDKYHEDVKTYRIYDEDRTLVAIFYADFHPRAGKRGGAWMTSFKSQYVENGENVRPHISNVCNFTKPTASKPSLLTFNEVTTLFHEFGHGLHGMLANTVYPGLSGTSVYWDFVELPSQILENWCYEKEALALFATHYETGEVIPMELVEKIKASATFQEGMQTLRQLSFGLLDMSWHGTDPTTITNVKTHEDQVFKDTDLYPPTPETCMSTSFAHIFQGGYSSGYYSYKWAEVLDADAFAYFKEKGIFNKEVATKFKEHVLSKGGTENPMELYKKFRGAAPKIEPLLERAGLL</sequence>
<evidence type="ECO:0000256" key="2">
    <source>
        <dbReference type="ARBA" id="ARBA00022670"/>
    </source>
</evidence>
<keyword evidence="4 7" id="KW-0378">Hydrolase</keyword>
<evidence type="ECO:0000313" key="10">
    <source>
        <dbReference type="Proteomes" id="UP000008634"/>
    </source>
</evidence>
<evidence type="ECO:0000256" key="7">
    <source>
        <dbReference type="RuleBase" id="RU003435"/>
    </source>
</evidence>
<dbReference type="GO" id="GO:0004180">
    <property type="term" value="F:carboxypeptidase activity"/>
    <property type="evidence" value="ECO:0007669"/>
    <property type="project" value="TreeGrafter"/>
</dbReference>
<evidence type="ECO:0000256" key="1">
    <source>
        <dbReference type="ARBA" id="ARBA00006040"/>
    </source>
</evidence>
<dbReference type="GO" id="GO:0005829">
    <property type="term" value="C:cytosol"/>
    <property type="evidence" value="ECO:0007669"/>
    <property type="project" value="TreeGrafter"/>
</dbReference>
<protein>
    <submittedName>
        <fullName evidence="9">Oligopeptidase A</fullName>
        <ecNumber evidence="9">3.4.24.70</ecNumber>
    </submittedName>
</protein>
<comment type="similarity">
    <text evidence="1 7">Belongs to the peptidase M3 family.</text>
</comment>
<dbReference type="InterPro" id="IPR024077">
    <property type="entry name" value="Neurolysin/TOP_dom2"/>
</dbReference>
<dbReference type="STRING" id="688270.Celal_0673"/>
<keyword evidence="6 7" id="KW-0482">Metalloprotease</keyword>
<dbReference type="Pfam" id="PF01432">
    <property type="entry name" value="Peptidase_M3"/>
    <property type="match status" value="1"/>
</dbReference>
<dbReference type="KEGG" id="cao:Celal_0673"/>
<dbReference type="HOGENOM" id="CLU_001805_4_0_10"/>
<accession>E6XD99</accession>
<dbReference type="EMBL" id="CP002453">
    <property type="protein sequence ID" value="ADV48012.1"/>
    <property type="molecule type" value="Genomic_DNA"/>
</dbReference>
<dbReference type="Gene3D" id="1.10.1370.40">
    <property type="match status" value="1"/>
</dbReference>
<evidence type="ECO:0000256" key="4">
    <source>
        <dbReference type="ARBA" id="ARBA00022801"/>
    </source>
</evidence>
<dbReference type="InterPro" id="IPR001567">
    <property type="entry name" value="Pept_M3A_M3B_dom"/>
</dbReference>
<dbReference type="EC" id="3.4.24.70" evidence="9"/>
<feature type="domain" description="Peptidase M3A/M3B catalytic" evidence="8">
    <location>
        <begin position="229"/>
        <end position="677"/>
    </location>
</feature>
<dbReference type="FunFam" id="3.40.390.10:FF:000009">
    <property type="entry name" value="Oligopeptidase A"/>
    <property type="match status" value="1"/>
</dbReference>
<evidence type="ECO:0000256" key="5">
    <source>
        <dbReference type="ARBA" id="ARBA00022833"/>
    </source>
</evidence>
<evidence type="ECO:0000256" key="6">
    <source>
        <dbReference type="ARBA" id="ARBA00023049"/>
    </source>
</evidence>